<proteinExistence type="predicted"/>
<accession>A0A369JVW0</accession>
<reference evidence="2" key="1">
    <citation type="submission" date="2018-04" db="EMBL/GenBank/DDBJ databases">
        <title>Whole genome sequencing of Hypsizygus marmoreus.</title>
        <authorList>
            <person name="Choi I.-G."/>
            <person name="Min B."/>
            <person name="Kim J.-G."/>
            <person name="Kim S."/>
            <person name="Oh Y.-L."/>
            <person name="Kong W.-S."/>
            <person name="Park H."/>
            <person name="Jeong J."/>
            <person name="Song E.-S."/>
        </authorList>
    </citation>
    <scope>NUCLEOTIDE SEQUENCE [LARGE SCALE GENOMIC DNA]</scope>
    <source>
        <strain evidence="2">51987-8</strain>
    </source>
</reference>
<dbReference type="OrthoDB" id="2933905at2759"/>
<evidence type="ECO:0000313" key="3">
    <source>
        <dbReference type="Proteomes" id="UP000076154"/>
    </source>
</evidence>
<evidence type="ECO:0000256" key="1">
    <source>
        <dbReference type="SAM" id="MobiDB-lite"/>
    </source>
</evidence>
<gene>
    <name evidence="2" type="ORF">Hypma_006051</name>
</gene>
<protein>
    <submittedName>
        <fullName evidence="2">Uncharacterized protein</fullName>
    </submittedName>
</protein>
<feature type="compositionally biased region" description="Polar residues" evidence="1">
    <location>
        <begin position="103"/>
        <end position="114"/>
    </location>
</feature>
<feature type="compositionally biased region" description="Basic and acidic residues" evidence="1">
    <location>
        <begin position="143"/>
        <end position="155"/>
    </location>
</feature>
<feature type="region of interest" description="Disordered" evidence="1">
    <location>
        <begin position="76"/>
        <end position="155"/>
    </location>
</feature>
<keyword evidence="3" id="KW-1185">Reference proteome</keyword>
<dbReference type="InParanoid" id="A0A369JVW0"/>
<evidence type="ECO:0000313" key="2">
    <source>
        <dbReference type="EMBL" id="RDB26471.1"/>
    </source>
</evidence>
<dbReference type="Proteomes" id="UP000076154">
    <property type="component" value="Unassembled WGS sequence"/>
</dbReference>
<sequence length="155" mass="18112">MKMRDWEKFATFSVRFEAEAYETGWNYPALLWALRRALPDRITDILRIAPNPPDYEGFKDLVAQIDRKYWEDKMAEEGDSWRSKWNNPTQKADQRKPVPGAGPSTNRNAKLNTADTEEEQDTQESTLNAVETQEGGRPWIRIPPEEKERRRKEGS</sequence>
<dbReference type="EMBL" id="LUEZ02000032">
    <property type="protein sequence ID" value="RDB26471.1"/>
    <property type="molecule type" value="Genomic_DNA"/>
</dbReference>
<dbReference type="AlphaFoldDB" id="A0A369JVW0"/>
<comment type="caution">
    <text evidence="2">The sequence shown here is derived from an EMBL/GenBank/DDBJ whole genome shotgun (WGS) entry which is preliminary data.</text>
</comment>
<organism evidence="2 3">
    <name type="scientific">Hypsizygus marmoreus</name>
    <name type="common">White beech mushroom</name>
    <name type="synonym">Agaricus marmoreus</name>
    <dbReference type="NCBI Taxonomy" id="39966"/>
    <lineage>
        <taxon>Eukaryota</taxon>
        <taxon>Fungi</taxon>
        <taxon>Dikarya</taxon>
        <taxon>Basidiomycota</taxon>
        <taxon>Agaricomycotina</taxon>
        <taxon>Agaricomycetes</taxon>
        <taxon>Agaricomycetidae</taxon>
        <taxon>Agaricales</taxon>
        <taxon>Tricholomatineae</taxon>
        <taxon>Lyophyllaceae</taxon>
        <taxon>Hypsizygus</taxon>
    </lineage>
</organism>
<name>A0A369JVW0_HYPMA</name>